<evidence type="ECO:0000256" key="5">
    <source>
        <dbReference type="RuleBase" id="RU361235"/>
    </source>
</evidence>
<dbReference type="PANTHER" id="PTHR43918">
    <property type="entry name" value="ACETYLCHOLINESTERASE"/>
    <property type="match status" value="1"/>
</dbReference>
<organism evidence="7 8">
    <name type="scientific">Cordylochernes scorpioides</name>
    <dbReference type="NCBI Taxonomy" id="51811"/>
    <lineage>
        <taxon>Eukaryota</taxon>
        <taxon>Metazoa</taxon>
        <taxon>Ecdysozoa</taxon>
        <taxon>Arthropoda</taxon>
        <taxon>Chelicerata</taxon>
        <taxon>Arachnida</taxon>
        <taxon>Pseudoscorpiones</taxon>
        <taxon>Cheliferoidea</taxon>
        <taxon>Chernetidae</taxon>
        <taxon>Cordylochernes</taxon>
    </lineage>
</organism>
<evidence type="ECO:0000256" key="3">
    <source>
        <dbReference type="ARBA" id="ARBA00022801"/>
    </source>
</evidence>
<accession>A0ABY6LBC0</accession>
<comment type="similarity">
    <text evidence="1 5">Belongs to the type-B carboxylesterase/lipase family.</text>
</comment>
<evidence type="ECO:0000313" key="7">
    <source>
        <dbReference type="EMBL" id="UYV78338.1"/>
    </source>
</evidence>
<dbReference type="EMBL" id="CP092878">
    <property type="protein sequence ID" value="UYV78338.1"/>
    <property type="molecule type" value="Genomic_DNA"/>
</dbReference>
<dbReference type="PANTHER" id="PTHR43918:SF4">
    <property type="entry name" value="CARBOXYLIC ESTER HYDROLASE"/>
    <property type="match status" value="1"/>
</dbReference>
<feature type="domain" description="Carboxylesterase type B" evidence="6">
    <location>
        <begin position="187"/>
        <end position="299"/>
    </location>
</feature>
<reference evidence="7 8" key="1">
    <citation type="submission" date="2022-01" db="EMBL/GenBank/DDBJ databases">
        <title>A chromosomal length assembly of Cordylochernes scorpioides.</title>
        <authorList>
            <person name="Zeh D."/>
            <person name="Zeh J."/>
        </authorList>
    </citation>
    <scope>NUCLEOTIDE SEQUENCE [LARGE SCALE GENOMIC DNA]</scope>
    <source>
        <strain evidence="7">IN4F17</strain>
        <tissue evidence="7">Whole Body</tissue>
    </source>
</reference>
<dbReference type="Proteomes" id="UP001235939">
    <property type="component" value="Chromosome 16"/>
</dbReference>
<keyword evidence="3 5" id="KW-0378">Hydrolase</keyword>
<evidence type="ECO:0000259" key="6">
    <source>
        <dbReference type="Pfam" id="PF00135"/>
    </source>
</evidence>
<dbReference type="InterPro" id="IPR050654">
    <property type="entry name" value="AChE-related_enzymes"/>
</dbReference>
<evidence type="ECO:0000256" key="4">
    <source>
        <dbReference type="ARBA" id="ARBA00023180"/>
    </source>
</evidence>
<keyword evidence="2" id="KW-0719">Serine esterase</keyword>
<proteinExistence type="inferred from homology"/>
<feature type="domain" description="Carboxylesterase type B" evidence="6">
    <location>
        <begin position="1"/>
        <end position="180"/>
    </location>
</feature>
<keyword evidence="8" id="KW-1185">Reference proteome</keyword>
<dbReference type="EC" id="3.1.1.-" evidence="5"/>
<name>A0ABY6LBC0_9ARAC</name>
<sequence length="299" mass="34094">MNYRVGALGFIDLKMDGSDGNLGLKDQILALKWVKKNIREFGGNPDSVTLSGTSAGSMAVGFHLSIEENRDLFHRAFLQSGTPNSGYFHLSENMIKREIDDFFHILNCNASSPIVLQCLQSKSSQEIIDAENMALRSYLSGLFLPSFNSKLFPYTSIEDFNKKDILLNKDILIGTTKDEDSSEFIDIAKVYLKDVPEHEYDPFGIAFKEIAGDYWFRCPTFYFSNIMAAKGNKVFFYYFAYQSEHKANDENTRKHGATHNEDLPYTMGLPRRNTFNYTQDELEFANTIMDYVGNFSKYG</sequence>
<evidence type="ECO:0000256" key="2">
    <source>
        <dbReference type="ARBA" id="ARBA00022487"/>
    </source>
</evidence>
<dbReference type="PROSITE" id="PS00122">
    <property type="entry name" value="CARBOXYLESTERASE_B_1"/>
    <property type="match status" value="1"/>
</dbReference>
<dbReference type="InterPro" id="IPR002018">
    <property type="entry name" value="CarbesteraseB"/>
</dbReference>
<keyword evidence="4" id="KW-0325">Glycoprotein</keyword>
<dbReference type="InterPro" id="IPR019826">
    <property type="entry name" value="Carboxylesterase_B_AS"/>
</dbReference>
<dbReference type="Gene3D" id="3.40.50.1820">
    <property type="entry name" value="alpha/beta hydrolase"/>
    <property type="match status" value="1"/>
</dbReference>
<dbReference type="Pfam" id="PF00135">
    <property type="entry name" value="COesterase"/>
    <property type="match status" value="2"/>
</dbReference>
<evidence type="ECO:0000313" key="8">
    <source>
        <dbReference type="Proteomes" id="UP001235939"/>
    </source>
</evidence>
<evidence type="ECO:0000256" key="1">
    <source>
        <dbReference type="ARBA" id="ARBA00005964"/>
    </source>
</evidence>
<dbReference type="InterPro" id="IPR029058">
    <property type="entry name" value="AB_hydrolase_fold"/>
</dbReference>
<gene>
    <name evidence="7" type="ORF">LAZ67_16001013</name>
</gene>
<dbReference type="SUPFAM" id="SSF53474">
    <property type="entry name" value="alpha/beta-Hydrolases"/>
    <property type="match status" value="1"/>
</dbReference>
<protein>
    <recommendedName>
        <fullName evidence="5">Carboxylic ester hydrolase</fullName>
        <ecNumber evidence="5">3.1.1.-</ecNumber>
    </recommendedName>
</protein>